<evidence type="ECO:0000256" key="6">
    <source>
        <dbReference type="ARBA" id="ARBA00022556"/>
    </source>
</evidence>
<evidence type="ECO:0000256" key="12">
    <source>
        <dbReference type="HAMAP-Rule" id="MF_00388"/>
    </source>
</evidence>
<dbReference type="Gene3D" id="3.30.1700.10">
    <property type="entry name" value="lpxc deacetylase, domain 2"/>
    <property type="match status" value="1"/>
</dbReference>
<evidence type="ECO:0000313" key="13">
    <source>
        <dbReference type="EMBL" id="MEL0629418.1"/>
    </source>
</evidence>
<dbReference type="RefSeq" id="WP_341597426.1">
    <property type="nucleotide sequence ID" value="NZ_JBAKAZ010000021.1"/>
</dbReference>
<evidence type="ECO:0000256" key="5">
    <source>
        <dbReference type="ARBA" id="ARBA00022516"/>
    </source>
</evidence>
<gene>
    <name evidence="12 13" type="primary">lpxC</name>
    <name evidence="13" type="ORF">V6256_07335</name>
</gene>
<keyword evidence="10 12" id="KW-0443">Lipid metabolism</keyword>
<keyword evidence="6 12" id="KW-0441">Lipid A biosynthesis</keyword>
<protein>
    <recommendedName>
        <fullName evidence="4 12">UDP-3-O-acyl-N-acetylglucosamine deacetylase</fullName>
        <shortName evidence="12">UDP-3-O-acyl-GlcNAc deacetylase</shortName>
        <ecNumber evidence="4 12">3.5.1.108</ecNumber>
    </recommendedName>
    <alternativeName>
        <fullName evidence="12">UDP-3-O-[R-3-hydroxymyristoyl]-N-acetylglucosamine deacetylase</fullName>
    </alternativeName>
</protein>
<comment type="pathway">
    <text evidence="3 12">Glycolipid biosynthesis; lipid IV(A) biosynthesis; lipid IV(A) from (3R)-3-hydroxytetradecanoyl-[acyl-carrier-protein] and UDP-N-acetyl-alpha-D-glucosamine: step 2/6.</text>
</comment>
<dbReference type="PANTHER" id="PTHR33694">
    <property type="entry name" value="UDP-3-O-ACYL-N-ACETYLGLUCOSAMINE DEACETYLASE 1, MITOCHONDRIAL-RELATED"/>
    <property type="match status" value="1"/>
</dbReference>
<dbReference type="InterPro" id="IPR004463">
    <property type="entry name" value="UDP-acyl_GlcNac_deAcase"/>
</dbReference>
<keyword evidence="5 12" id="KW-0444">Lipid biosynthesis</keyword>
<comment type="function">
    <text evidence="2 12">Catalyzes the hydrolysis of UDP-3-O-myristoyl-N-acetylglucosamine to form UDP-3-O-myristoylglucosamine and acetate, the committed step in lipid A biosynthesis.</text>
</comment>
<dbReference type="InterPro" id="IPR011334">
    <property type="entry name" value="UDP-acyl_GlcNac_deAcase_C"/>
</dbReference>
<comment type="cofactor">
    <cofactor evidence="1 12">
        <name>Zn(2+)</name>
        <dbReference type="ChEBI" id="CHEBI:29105"/>
    </cofactor>
</comment>
<feature type="active site" description="Proton donor" evidence="12">
    <location>
        <position position="268"/>
    </location>
</feature>
<evidence type="ECO:0000256" key="9">
    <source>
        <dbReference type="ARBA" id="ARBA00022833"/>
    </source>
</evidence>
<dbReference type="Pfam" id="PF03331">
    <property type="entry name" value="LpxC"/>
    <property type="match status" value="1"/>
</dbReference>
<reference evidence="13 14" key="1">
    <citation type="submission" date="2024-02" db="EMBL/GenBank/DDBJ databases">
        <title>Bacteria isolated from the canopy kelp, Nereocystis luetkeana.</title>
        <authorList>
            <person name="Pfister C.A."/>
            <person name="Younker I.T."/>
            <person name="Light S.H."/>
        </authorList>
    </citation>
    <scope>NUCLEOTIDE SEQUENCE [LARGE SCALE GENOMIC DNA]</scope>
    <source>
        <strain evidence="13 14">TI.1.05</strain>
    </source>
</reference>
<accession>A0ABU9GQ28</accession>
<dbReference type="Gene3D" id="3.30.230.20">
    <property type="entry name" value="lpxc deacetylase, domain 1"/>
    <property type="match status" value="1"/>
</dbReference>
<keyword evidence="9 12" id="KW-0862">Zinc</keyword>
<evidence type="ECO:0000256" key="10">
    <source>
        <dbReference type="ARBA" id="ARBA00023098"/>
    </source>
</evidence>
<dbReference type="PANTHER" id="PTHR33694:SF1">
    <property type="entry name" value="UDP-3-O-ACYL-N-ACETYLGLUCOSAMINE DEACETYLASE 1, MITOCHONDRIAL-RELATED"/>
    <property type="match status" value="1"/>
</dbReference>
<feature type="binding site" evidence="12">
    <location>
        <position position="241"/>
    </location>
    <ligand>
        <name>Zn(2+)</name>
        <dbReference type="ChEBI" id="CHEBI:29105"/>
    </ligand>
</feature>
<proteinExistence type="inferred from homology"/>
<dbReference type="Proteomes" id="UP001369082">
    <property type="component" value="Unassembled WGS sequence"/>
</dbReference>
<evidence type="ECO:0000256" key="2">
    <source>
        <dbReference type="ARBA" id="ARBA00002923"/>
    </source>
</evidence>
<dbReference type="GO" id="GO:0103117">
    <property type="term" value="F:UDP-3-O-acyl-N-acetylglucosamine deacetylase activity"/>
    <property type="evidence" value="ECO:0007669"/>
    <property type="project" value="UniProtKB-EC"/>
</dbReference>
<dbReference type="InterPro" id="IPR020568">
    <property type="entry name" value="Ribosomal_Su5_D2-typ_SF"/>
</dbReference>
<evidence type="ECO:0000256" key="3">
    <source>
        <dbReference type="ARBA" id="ARBA00005002"/>
    </source>
</evidence>
<keyword evidence="8 12" id="KW-0378">Hydrolase</keyword>
<evidence type="ECO:0000256" key="7">
    <source>
        <dbReference type="ARBA" id="ARBA00022723"/>
    </source>
</evidence>
<comment type="similarity">
    <text evidence="12">Belongs to the LpxC family.</text>
</comment>
<comment type="caution">
    <text evidence="13">The sequence shown here is derived from an EMBL/GenBank/DDBJ whole genome shotgun (WGS) entry which is preliminary data.</text>
</comment>
<organism evidence="13 14">
    <name type="scientific">Psychromonas aquatilis</name>
    <dbReference type="NCBI Taxonomy" id="2005072"/>
    <lineage>
        <taxon>Bacteria</taxon>
        <taxon>Pseudomonadati</taxon>
        <taxon>Pseudomonadota</taxon>
        <taxon>Gammaproteobacteria</taxon>
        <taxon>Alteromonadales</taxon>
        <taxon>Psychromonadaceae</taxon>
        <taxon>Psychromonas</taxon>
    </lineage>
</organism>
<evidence type="ECO:0000256" key="11">
    <source>
        <dbReference type="ARBA" id="ARBA00024535"/>
    </source>
</evidence>
<name>A0ABU9GQ28_9GAMM</name>
<dbReference type="NCBIfam" id="TIGR00325">
    <property type="entry name" value="lpxC"/>
    <property type="match status" value="1"/>
</dbReference>
<evidence type="ECO:0000256" key="1">
    <source>
        <dbReference type="ARBA" id="ARBA00001947"/>
    </source>
</evidence>
<dbReference type="EMBL" id="JBAKAZ010000021">
    <property type="protein sequence ID" value="MEL0629418.1"/>
    <property type="molecule type" value="Genomic_DNA"/>
</dbReference>
<sequence length="309" mass="34190">MIKQRTLKKSVKSTGVGLHSGNKVTIEFHPAPANTGIVYRRIDLNPVVSFKAHAEAVQETLLCTCLVNEQGEKISTVEHLSAALAGLGIDNIIIDVDAPEIPIMDGSSSPFIFLLQSAGIEEQNVAKKFIRVKKAIRVEDKEDGKWAELQPSNNGFSLDFKIDFDHPVFEGQNQHIEMQFSGDLFVKEISRARTFGFMKSVEYLQSNNLALGASLDNAIGLDEFRVLNPEGLRYDDEFVKHKVLDAIGDLYLSGFTILGHLKAYKTGHALNNQLLCALLADQEAYEIVTFEEPVAESPVQYIEPAFIPA</sequence>
<dbReference type="HAMAP" id="MF_00388">
    <property type="entry name" value="LpxC"/>
    <property type="match status" value="1"/>
</dbReference>
<comment type="catalytic activity">
    <reaction evidence="11 12">
        <text>a UDP-3-O-[(3R)-3-hydroxyacyl]-N-acetyl-alpha-D-glucosamine + H2O = a UDP-3-O-[(3R)-3-hydroxyacyl]-alpha-D-glucosamine + acetate</text>
        <dbReference type="Rhea" id="RHEA:67816"/>
        <dbReference type="ChEBI" id="CHEBI:15377"/>
        <dbReference type="ChEBI" id="CHEBI:30089"/>
        <dbReference type="ChEBI" id="CHEBI:137740"/>
        <dbReference type="ChEBI" id="CHEBI:173225"/>
        <dbReference type="EC" id="3.5.1.108"/>
    </reaction>
</comment>
<evidence type="ECO:0000256" key="4">
    <source>
        <dbReference type="ARBA" id="ARBA00012745"/>
    </source>
</evidence>
<dbReference type="EC" id="3.5.1.108" evidence="4 12"/>
<evidence type="ECO:0000313" key="14">
    <source>
        <dbReference type="Proteomes" id="UP001369082"/>
    </source>
</evidence>
<dbReference type="InterPro" id="IPR015870">
    <property type="entry name" value="UDP-acyl_N-AcGlcN_deAcase_N"/>
</dbReference>
<keyword evidence="14" id="KW-1185">Reference proteome</keyword>
<keyword evidence="7 12" id="KW-0479">Metal-binding</keyword>
<feature type="binding site" evidence="12">
    <location>
        <position position="245"/>
    </location>
    <ligand>
        <name>Zn(2+)</name>
        <dbReference type="ChEBI" id="CHEBI:29105"/>
    </ligand>
</feature>
<dbReference type="SUPFAM" id="SSF54211">
    <property type="entry name" value="Ribosomal protein S5 domain 2-like"/>
    <property type="match status" value="2"/>
</dbReference>
<feature type="binding site" evidence="12">
    <location>
        <position position="79"/>
    </location>
    <ligand>
        <name>Zn(2+)</name>
        <dbReference type="ChEBI" id="CHEBI:29105"/>
    </ligand>
</feature>
<evidence type="ECO:0000256" key="8">
    <source>
        <dbReference type="ARBA" id="ARBA00022801"/>
    </source>
</evidence>